<proteinExistence type="predicted"/>
<dbReference type="SUPFAM" id="SSF51126">
    <property type="entry name" value="Pectin lyase-like"/>
    <property type="match status" value="1"/>
</dbReference>
<dbReference type="AlphaFoldDB" id="A0A1V4SNJ9"/>
<evidence type="ECO:0000256" key="1">
    <source>
        <dbReference type="SAM" id="Phobius"/>
    </source>
</evidence>
<dbReference type="EMBL" id="MZGX01000007">
    <property type="protein sequence ID" value="OPX44821.1"/>
    <property type="molecule type" value="Genomic_DNA"/>
</dbReference>
<accession>A0A1V4SNJ9</accession>
<reference evidence="2 3" key="1">
    <citation type="submission" date="2017-03" db="EMBL/GenBank/DDBJ databases">
        <title>Genome sequence of Clostridium hungatei DSM 14427.</title>
        <authorList>
            <person name="Poehlein A."/>
            <person name="Daniel R."/>
        </authorList>
    </citation>
    <scope>NUCLEOTIDE SEQUENCE [LARGE SCALE GENOMIC DNA]</scope>
    <source>
        <strain evidence="2 3">DSM 14427</strain>
    </source>
</reference>
<dbReference type="InterPro" id="IPR011050">
    <property type="entry name" value="Pectin_lyase_fold/virulence"/>
</dbReference>
<gene>
    <name evidence="2" type="ORF">CLHUN_13750</name>
</gene>
<protein>
    <recommendedName>
        <fullName evidence="4">Right handed beta helix domain-containing protein</fullName>
    </recommendedName>
</protein>
<dbReference type="OrthoDB" id="1738407at2"/>
<keyword evidence="1" id="KW-0472">Membrane</keyword>
<dbReference type="STRING" id="48256.CLHUN_13750"/>
<evidence type="ECO:0000313" key="3">
    <source>
        <dbReference type="Proteomes" id="UP000191554"/>
    </source>
</evidence>
<evidence type="ECO:0000313" key="2">
    <source>
        <dbReference type="EMBL" id="OPX44821.1"/>
    </source>
</evidence>
<name>A0A1V4SNJ9_RUMHU</name>
<comment type="caution">
    <text evidence="2">The sequence shown here is derived from an EMBL/GenBank/DDBJ whole genome shotgun (WGS) entry which is preliminary data.</text>
</comment>
<dbReference type="InterPro" id="IPR012334">
    <property type="entry name" value="Pectin_lyas_fold"/>
</dbReference>
<keyword evidence="3" id="KW-1185">Reference proteome</keyword>
<evidence type="ECO:0008006" key="4">
    <source>
        <dbReference type="Google" id="ProtNLM"/>
    </source>
</evidence>
<keyword evidence="1" id="KW-0812">Transmembrane</keyword>
<dbReference type="Gene3D" id="2.160.20.10">
    <property type="entry name" value="Single-stranded right-handed beta-helix, Pectin lyase-like"/>
    <property type="match status" value="1"/>
</dbReference>
<dbReference type="Proteomes" id="UP000191554">
    <property type="component" value="Unassembled WGS sequence"/>
</dbReference>
<dbReference type="RefSeq" id="WP_080063820.1">
    <property type="nucleotide sequence ID" value="NZ_MZGX01000007.1"/>
</dbReference>
<feature type="transmembrane region" description="Helical" evidence="1">
    <location>
        <begin position="12"/>
        <end position="29"/>
    </location>
</feature>
<keyword evidence="1" id="KW-1133">Transmembrane helix</keyword>
<sequence>MGLNKNKKSYFIYILCAYLTVLAVGIYVLNTRHAKNLEVDSYNAEGKQRAGEIGNANFFNKADGKYYEDSRFTIEANDNTEYLTRLFNSENTVNLPAGNFFCKSKIILKGMNLTVQGVKGSTKIVFDSRTFSNYGQGYLSECLIINSNYADEFNETTAQKMKISDISFEYKRYTNRSPKTIMILKNIRRADILNCDFIADLSNTMPVTNLDLYNACKNVTVADCNFVNNTMALSGGCVWVRNLTTRLSAVADNTTENVKITDCNFEKDSKDEVIAVYSTVGNVRNVIINNCKIVDRFEKQEIVLSVYSSEDKYYGTVDNIIISNNIIISDYFNAFIICTGIENRKKPTTNISIYNNDINAQSVGTSSKTIIYNPAGNEKSNIYAINNRITLTGNGYCNAISNVSSAEGNVISGQFRYGITGGAAINNTIQGAESAVVSPVVALRNTISDVKYGIRSFANNSYIGGNTVDISELSGFCAIELNSQARIYCANNNIRTHDSSQYAIIGKGANIILDNNDLAGEGKMIASK</sequence>
<organism evidence="2 3">
    <name type="scientific">Ruminiclostridium hungatei</name>
    <name type="common">Clostridium hungatei</name>
    <dbReference type="NCBI Taxonomy" id="48256"/>
    <lineage>
        <taxon>Bacteria</taxon>
        <taxon>Bacillati</taxon>
        <taxon>Bacillota</taxon>
        <taxon>Clostridia</taxon>
        <taxon>Eubacteriales</taxon>
        <taxon>Oscillospiraceae</taxon>
        <taxon>Ruminiclostridium</taxon>
    </lineage>
</organism>